<feature type="compositionally biased region" description="Polar residues" evidence="9">
    <location>
        <begin position="10"/>
        <end position="19"/>
    </location>
</feature>
<gene>
    <name evidence="11" type="ORF">Amon01_001018200</name>
</gene>
<reference evidence="11" key="1">
    <citation type="submission" date="2023-04" db="EMBL/GenBank/DDBJ databases">
        <title>Ambrosiozyma monospora NBRC 1965.</title>
        <authorList>
            <person name="Ichikawa N."/>
            <person name="Sato H."/>
            <person name="Tonouchi N."/>
        </authorList>
    </citation>
    <scope>NUCLEOTIDE SEQUENCE</scope>
    <source>
        <strain evidence="11">NBRC 1965</strain>
    </source>
</reference>
<evidence type="ECO:0000313" key="12">
    <source>
        <dbReference type="Proteomes" id="UP001165063"/>
    </source>
</evidence>
<evidence type="ECO:0000256" key="4">
    <source>
        <dbReference type="ARBA" id="ARBA00022692"/>
    </source>
</evidence>
<dbReference type="PANTHER" id="PTHR22601">
    <property type="entry name" value="ISP4 LIKE PROTEIN"/>
    <property type="match status" value="1"/>
</dbReference>
<evidence type="ECO:0000256" key="9">
    <source>
        <dbReference type="SAM" id="MobiDB-lite"/>
    </source>
</evidence>
<evidence type="ECO:0000256" key="10">
    <source>
        <dbReference type="SAM" id="Phobius"/>
    </source>
</evidence>
<dbReference type="EMBL" id="BSXU01018611">
    <property type="protein sequence ID" value="GME85551.1"/>
    <property type="molecule type" value="Genomic_DNA"/>
</dbReference>
<dbReference type="InterPro" id="IPR004648">
    <property type="entry name" value="Oligpept_transpt"/>
</dbReference>
<feature type="transmembrane region" description="Helical" evidence="10">
    <location>
        <begin position="80"/>
        <end position="100"/>
    </location>
</feature>
<comment type="caution">
    <text evidence="11">The sequence shown here is derived from an EMBL/GenBank/DDBJ whole genome shotgun (WGS) entry which is preliminary data.</text>
</comment>
<proteinExistence type="inferred from homology"/>
<feature type="region of interest" description="Disordered" evidence="9">
    <location>
        <begin position="1"/>
        <end position="29"/>
    </location>
</feature>
<keyword evidence="6" id="KW-0653">Protein transport</keyword>
<evidence type="ECO:0000256" key="1">
    <source>
        <dbReference type="ARBA" id="ARBA00004141"/>
    </source>
</evidence>
<keyword evidence="3" id="KW-0813">Transport</keyword>
<dbReference type="OrthoDB" id="4526486at2759"/>
<evidence type="ECO:0000256" key="5">
    <source>
        <dbReference type="ARBA" id="ARBA00022856"/>
    </source>
</evidence>
<keyword evidence="8 10" id="KW-0472">Membrane</keyword>
<keyword evidence="4 10" id="KW-0812">Transmembrane</keyword>
<sequence>MSSETKDNTRVSLDASSLNSDRDVKQPYDINEDVIQEEADELLRYGADEILDPSADGAPLPEVRAVVSPHDDPSLPVNTFRAWFLGIIFTIIGSGVNQFFSMRYPGVTITSLVAQLISIEPR</sequence>
<evidence type="ECO:0000256" key="3">
    <source>
        <dbReference type="ARBA" id="ARBA00022448"/>
    </source>
</evidence>
<evidence type="ECO:0000313" key="11">
    <source>
        <dbReference type="EMBL" id="GME85551.1"/>
    </source>
</evidence>
<comment type="similarity">
    <text evidence="2">Belongs to the oligopeptide OPT transporter family.</text>
</comment>
<dbReference type="AlphaFoldDB" id="A0A9W6T9C6"/>
<protein>
    <submittedName>
        <fullName evidence="11">Unnamed protein product</fullName>
    </submittedName>
</protein>
<accession>A0A9W6T9C6</accession>
<keyword evidence="7 10" id="KW-1133">Transmembrane helix</keyword>
<dbReference type="GO" id="GO:0016020">
    <property type="term" value="C:membrane"/>
    <property type="evidence" value="ECO:0007669"/>
    <property type="project" value="UniProtKB-SubCell"/>
</dbReference>
<dbReference type="Proteomes" id="UP001165063">
    <property type="component" value="Unassembled WGS sequence"/>
</dbReference>
<keyword evidence="12" id="KW-1185">Reference proteome</keyword>
<dbReference type="Pfam" id="PF03169">
    <property type="entry name" value="OPT"/>
    <property type="match status" value="1"/>
</dbReference>
<evidence type="ECO:0000256" key="8">
    <source>
        <dbReference type="ARBA" id="ARBA00023136"/>
    </source>
</evidence>
<evidence type="ECO:0000256" key="2">
    <source>
        <dbReference type="ARBA" id="ARBA00008807"/>
    </source>
</evidence>
<dbReference type="GO" id="GO:0015031">
    <property type="term" value="P:protein transport"/>
    <property type="evidence" value="ECO:0007669"/>
    <property type="project" value="UniProtKB-KW"/>
</dbReference>
<name>A0A9W6T9C6_AMBMO</name>
<comment type="subcellular location">
    <subcellularLocation>
        <location evidence="1">Membrane</location>
        <topology evidence="1">Multi-pass membrane protein</topology>
    </subcellularLocation>
</comment>
<evidence type="ECO:0000256" key="7">
    <source>
        <dbReference type="ARBA" id="ARBA00022989"/>
    </source>
</evidence>
<dbReference type="GO" id="GO:0035673">
    <property type="term" value="F:oligopeptide transmembrane transporter activity"/>
    <property type="evidence" value="ECO:0007669"/>
    <property type="project" value="InterPro"/>
</dbReference>
<dbReference type="InterPro" id="IPR004813">
    <property type="entry name" value="OPT"/>
</dbReference>
<evidence type="ECO:0000256" key="6">
    <source>
        <dbReference type="ARBA" id="ARBA00022927"/>
    </source>
</evidence>
<organism evidence="11 12">
    <name type="scientific">Ambrosiozyma monospora</name>
    <name type="common">Yeast</name>
    <name type="synonym">Endomycopsis monosporus</name>
    <dbReference type="NCBI Taxonomy" id="43982"/>
    <lineage>
        <taxon>Eukaryota</taxon>
        <taxon>Fungi</taxon>
        <taxon>Dikarya</taxon>
        <taxon>Ascomycota</taxon>
        <taxon>Saccharomycotina</taxon>
        <taxon>Pichiomycetes</taxon>
        <taxon>Pichiales</taxon>
        <taxon>Pichiaceae</taxon>
        <taxon>Ambrosiozyma</taxon>
    </lineage>
</organism>
<keyword evidence="5" id="KW-0571">Peptide transport</keyword>